<dbReference type="AlphaFoldDB" id="A0A917MI45"/>
<reference evidence="1" key="1">
    <citation type="journal article" date="2014" name="Int. J. Syst. Evol. Microbiol.">
        <title>Complete genome sequence of Corynebacterium casei LMG S-19264T (=DSM 44701T), isolated from a smear-ripened cheese.</title>
        <authorList>
            <consortium name="US DOE Joint Genome Institute (JGI-PGF)"/>
            <person name="Walter F."/>
            <person name="Albersmeier A."/>
            <person name="Kalinowski J."/>
            <person name="Ruckert C."/>
        </authorList>
    </citation>
    <scope>NUCLEOTIDE SEQUENCE</scope>
    <source>
        <strain evidence="1">CGMCC 1.12214</strain>
    </source>
</reference>
<gene>
    <name evidence="1" type="ORF">GCM10007036_21340</name>
</gene>
<proteinExistence type="predicted"/>
<evidence type="ECO:0000313" key="2">
    <source>
        <dbReference type="Proteomes" id="UP000603912"/>
    </source>
</evidence>
<comment type="caution">
    <text evidence="1">The sequence shown here is derived from an EMBL/GenBank/DDBJ whole genome shotgun (WGS) entry which is preliminary data.</text>
</comment>
<dbReference type="EMBL" id="BMES01000002">
    <property type="protein sequence ID" value="GGH18877.1"/>
    <property type="molecule type" value="Genomic_DNA"/>
</dbReference>
<protein>
    <submittedName>
        <fullName evidence="1">Uncharacterized protein</fullName>
    </submittedName>
</protein>
<sequence length="76" mass="7913">MNIQTTAVVDCGKIAEVARLVGLLIDQGVLDRVNALQYFDRAAAAALDSDVGPYGSFALQAVSDLLRGASEISCAN</sequence>
<organism evidence="1 2">
    <name type="scientific">Alsobacter metallidurans</name>
    <dbReference type="NCBI Taxonomy" id="340221"/>
    <lineage>
        <taxon>Bacteria</taxon>
        <taxon>Pseudomonadati</taxon>
        <taxon>Pseudomonadota</taxon>
        <taxon>Alphaproteobacteria</taxon>
        <taxon>Hyphomicrobiales</taxon>
        <taxon>Alsobacteraceae</taxon>
        <taxon>Alsobacter</taxon>
    </lineage>
</organism>
<accession>A0A917MI45</accession>
<dbReference type="RefSeq" id="WP_188517767.1">
    <property type="nucleotide sequence ID" value="NZ_BMES01000002.1"/>
</dbReference>
<dbReference type="Proteomes" id="UP000603912">
    <property type="component" value="Unassembled WGS sequence"/>
</dbReference>
<name>A0A917MI45_9HYPH</name>
<keyword evidence="2" id="KW-1185">Reference proteome</keyword>
<reference evidence="1" key="2">
    <citation type="submission" date="2020-09" db="EMBL/GenBank/DDBJ databases">
        <authorList>
            <person name="Sun Q."/>
            <person name="Zhou Y."/>
        </authorList>
    </citation>
    <scope>NUCLEOTIDE SEQUENCE</scope>
    <source>
        <strain evidence="1">CGMCC 1.12214</strain>
    </source>
</reference>
<evidence type="ECO:0000313" key="1">
    <source>
        <dbReference type="EMBL" id="GGH18877.1"/>
    </source>
</evidence>